<proteinExistence type="predicted"/>
<accession>A0A645F9L1</accession>
<gene>
    <name evidence="2" type="ORF">SDC9_157885</name>
</gene>
<protein>
    <submittedName>
        <fullName evidence="2">Uncharacterized protein</fullName>
    </submittedName>
</protein>
<evidence type="ECO:0000256" key="1">
    <source>
        <dbReference type="SAM" id="MobiDB-lite"/>
    </source>
</evidence>
<reference evidence="2" key="1">
    <citation type="submission" date="2019-08" db="EMBL/GenBank/DDBJ databases">
        <authorList>
            <person name="Kucharzyk K."/>
            <person name="Murdoch R.W."/>
            <person name="Higgins S."/>
            <person name="Loffler F."/>
        </authorList>
    </citation>
    <scope>NUCLEOTIDE SEQUENCE</scope>
</reference>
<dbReference type="EMBL" id="VSSQ01056754">
    <property type="protein sequence ID" value="MPN10590.1"/>
    <property type="molecule type" value="Genomic_DNA"/>
</dbReference>
<feature type="region of interest" description="Disordered" evidence="1">
    <location>
        <begin position="174"/>
        <end position="196"/>
    </location>
</feature>
<dbReference type="AlphaFoldDB" id="A0A645F9L1"/>
<name>A0A645F9L1_9ZZZZ</name>
<comment type="caution">
    <text evidence="2">The sequence shown here is derived from an EMBL/GenBank/DDBJ whole genome shotgun (WGS) entry which is preliminary data.</text>
</comment>
<sequence>MEGCDAILQANRQFADDVVDDDDRPCSDQQQRLLVESEDIADTDQGAWYCVRGHDQHLQQALAWELLAHNQHCTEHGKQAGNRGCNGSKGHCVTDRCPASGECLTPVCKGEGVVDAPVHHKATSYDGKVEGCDEADEDPGSHFQHRANRFVCQFSKVGGGFACHRHEALLGDPVTLDQEGGEGGHQQDEGESRSCSQVASSGNQHVCLGGEYTIVATEKQRVCKVSKGVCENQEPC</sequence>
<evidence type="ECO:0000313" key="2">
    <source>
        <dbReference type="EMBL" id="MPN10590.1"/>
    </source>
</evidence>
<organism evidence="2">
    <name type="scientific">bioreactor metagenome</name>
    <dbReference type="NCBI Taxonomy" id="1076179"/>
    <lineage>
        <taxon>unclassified sequences</taxon>
        <taxon>metagenomes</taxon>
        <taxon>ecological metagenomes</taxon>
    </lineage>
</organism>